<organism evidence="1 2">
    <name type="scientific">Candidatus Nitrosomaritimum aestuariumsis</name>
    <dbReference type="NCBI Taxonomy" id="3342354"/>
    <lineage>
        <taxon>Archaea</taxon>
        <taxon>Nitrososphaerota</taxon>
        <taxon>Nitrososphaeria</taxon>
        <taxon>Nitrosopumilales</taxon>
        <taxon>Nitrosopumilaceae</taxon>
        <taxon>Candidatus Nitrosomaritimum</taxon>
    </lineage>
</organism>
<reference evidence="1 2" key="1">
    <citation type="journal article" date="2020" name="Appl. Environ. Microbiol.">
        <title>Genomic Characteristics of a Novel Species of Ammonia-Oxidizing Archaea from the Jiulong River Estuary.</title>
        <authorList>
            <person name="Zou D."/>
            <person name="Wan R."/>
            <person name="Han L."/>
            <person name="Xu M.N."/>
            <person name="Liu Y."/>
            <person name="Liu H."/>
            <person name="Kao S.J."/>
            <person name="Li M."/>
        </authorList>
    </citation>
    <scope>NUCLEOTIDE SEQUENCE [LARGE SCALE GENOMIC DNA]</scope>
    <source>
        <strain evidence="1">W2bin3</strain>
    </source>
</reference>
<proteinExistence type="predicted"/>
<comment type="caution">
    <text evidence="1">The sequence shown here is derived from an EMBL/GenBank/DDBJ whole genome shotgun (WGS) entry which is preliminary data.</text>
</comment>
<accession>A0AC60W1Y7</accession>
<protein>
    <submittedName>
        <fullName evidence="1">DUF1059 domain-containing protein</fullName>
    </submittedName>
</protein>
<gene>
    <name evidence="1" type="ORF">H2B05_02530</name>
</gene>
<evidence type="ECO:0000313" key="2">
    <source>
        <dbReference type="Proteomes" id="UP000526786"/>
    </source>
</evidence>
<sequence>MAKSISCADAGADCSWSASAETEEELMEKVAVHVKEEHKELEVTPELVEKVKSLIKEV</sequence>
<dbReference type="EMBL" id="JACENC010000105">
    <property type="protein sequence ID" value="MBA4453807.1"/>
    <property type="molecule type" value="Genomic_DNA"/>
</dbReference>
<name>A0AC60W1Y7_9ARCH</name>
<evidence type="ECO:0000313" key="1">
    <source>
        <dbReference type="EMBL" id="MBA4453807.1"/>
    </source>
</evidence>
<dbReference type="Proteomes" id="UP000526786">
    <property type="component" value="Unassembled WGS sequence"/>
</dbReference>